<name>A0A9P6UHM5_9FUNG</name>
<comment type="caution">
    <text evidence="2">The sequence shown here is derived from an EMBL/GenBank/DDBJ whole genome shotgun (WGS) entry which is preliminary data.</text>
</comment>
<dbReference type="AlphaFoldDB" id="A0A9P6UHM5"/>
<accession>A0A9P6UHM5</accession>
<proteinExistence type="predicted"/>
<keyword evidence="1" id="KW-0175">Coiled coil</keyword>
<evidence type="ECO:0000313" key="3">
    <source>
        <dbReference type="Proteomes" id="UP000738325"/>
    </source>
</evidence>
<keyword evidence="3" id="KW-1185">Reference proteome</keyword>
<reference evidence="2" key="1">
    <citation type="journal article" date="2020" name="Fungal Divers.">
        <title>Resolving the Mortierellaceae phylogeny through synthesis of multi-gene phylogenetics and phylogenomics.</title>
        <authorList>
            <person name="Vandepol N."/>
            <person name="Liber J."/>
            <person name="Desiro A."/>
            <person name="Na H."/>
            <person name="Kennedy M."/>
            <person name="Barry K."/>
            <person name="Grigoriev I.V."/>
            <person name="Miller A.N."/>
            <person name="O'Donnell K."/>
            <person name="Stajich J.E."/>
            <person name="Bonito G."/>
        </authorList>
    </citation>
    <scope>NUCLEOTIDE SEQUENCE</scope>
    <source>
        <strain evidence="2">REB-010B</strain>
    </source>
</reference>
<evidence type="ECO:0000313" key="2">
    <source>
        <dbReference type="EMBL" id="KAG0300469.1"/>
    </source>
</evidence>
<gene>
    <name evidence="2" type="ORF">BGZ99_003782</name>
</gene>
<protein>
    <submittedName>
        <fullName evidence="2">Uncharacterized protein</fullName>
    </submittedName>
</protein>
<organism evidence="2 3">
    <name type="scientific">Dissophora globulifera</name>
    <dbReference type="NCBI Taxonomy" id="979702"/>
    <lineage>
        <taxon>Eukaryota</taxon>
        <taxon>Fungi</taxon>
        <taxon>Fungi incertae sedis</taxon>
        <taxon>Mucoromycota</taxon>
        <taxon>Mortierellomycotina</taxon>
        <taxon>Mortierellomycetes</taxon>
        <taxon>Mortierellales</taxon>
        <taxon>Mortierellaceae</taxon>
        <taxon>Dissophora</taxon>
    </lineage>
</organism>
<evidence type="ECO:0000256" key="1">
    <source>
        <dbReference type="SAM" id="Coils"/>
    </source>
</evidence>
<dbReference type="OrthoDB" id="10254973at2759"/>
<sequence>AVRESKKFRRYATSTNLYTVSYLRYTGEALDTAAQPHLVKILTASVDHEERACLIQAVDDMRSTLEQNETLIKELRAEENTRRKVHQEYMVRKDALTAARRELMMTLKRQEKYRIDPDTLKKDLQRRQNELSSE</sequence>
<dbReference type="EMBL" id="JAAAIP010002363">
    <property type="protein sequence ID" value="KAG0300469.1"/>
    <property type="molecule type" value="Genomic_DNA"/>
</dbReference>
<feature type="coiled-coil region" evidence="1">
    <location>
        <begin position="58"/>
        <end position="88"/>
    </location>
</feature>
<feature type="non-terminal residue" evidence="2">
    <location>
        <position position="1"/>
    </location>
</feature>
<dbReference type="Proteomes" id="UP000738325">
    <property type="component" value="Unassembled WGS sequence"/>
</dbReference>